<dbReference type="AlphaFoldDB" id="A0A5B7IFV7"/>
<evidence type="ECO:0000256" key="1">
    <source>
        <dbReference type="SAM" id="MobiDB-lite"/>
    </source>
</evidence>
<proteinExistence type="predicted"/>
<name>A0A5B7IFV7_PORTR</name>
<evidence type="ECO:0000313" key="3">
    <source>
        <dbReference type="Proteomes" id="UP000324222"/>
    </source>
</evidence>
<dbReference type="Proteomes" id="UP000324222">
    <property type="component" value="Unassembled WGS sequence"/>
</dbReference>
<gene>
    <name evidence="2" type="ORF">E2C01_075460</name>
</gene>
<sequence>MEKQLEPLTPLLVWQSEEIQKAQEQSQVREECLARLLKSVVTQAPSPTTTGDEDSETAARRMSTQSVRFLTSATTIPHLTASASLREFDTWHHKFEGYVTLTRIDCLSLAEQRAALAAVLDDEWT</sequence>
<accession>A0A5B7IFV7</accession>
<organism evidence="2 3">
    <name type="scientific">Portunus trituberculatus</name>
    <name type="common">Swimming crab</name>
    <name type="synonym">Neptunus trituberculatus</name>
    <dbReference type="NCBI Taxonomy" id="210409"/>
    <lineage>
        <taxon>Eukaryota</taxon>
        <taxon>Metazoa</taxon>
        <taxon>Ecdysozoa</taxon>
        <taxon>Arthropoda</taxon>
        <taxon>Crustacea</taxon>
        <taxon>Multicrustacea</taxon>
        <taxon>Malacostraca</taxon>
        <taxon>Eumalacostraca</taxon>
        <taxon>Eucarida</taxon>
        <taxon>Decapoda</taxon>
        <taxon>Pleocyemata</taxon>
        <taxon>Brachyura</taxon>
        <taxon>Eubrachyura</taxon>
        <taxon>Portunoidea</taxon>
        <taxon>Portunidae</taxon>
        <taxon>Portuninae</taxon>
        <taxon>Portunus</taxon>
    </lineage>
</organism>
<reference evidence="2 3" key="1">
    <citation type="submission" date="2019-05" db="EMBL/GenBank/DDBJ databases">
        <title>Another draft genome of Portunus trituberculatus and its Hox gene families provides insights of decapod evolution.</title>
        <authorList>
            <person name="Jeong J.-H."/>
            <person name="Song I."/>
            <person name="Kim S."/>
            <person name="Choi T."/>
            <person name="Kim D."/>
            <person name="Ryu S."/>
            <person name="Kim W."/>
        </authorList>
    </citation>
    <scope>NUCLEOTIDE SEQUENCE [LARGE SCALE GENOMIC DNA]</scope>
    <source>
        <tissue evidence="2">Muscle</tissue>
    </source>
</reference>
<feature type="region of interest" description="Disordered" evidence="1">
    <location>
        <begin position="43"/>
        <end position="62"/>
    </location>
</feature>
<dbReference type="EMBL" id="VSRR010055251">
    <property type="protein sequence ID" value="MPC80866.1"/>
    <property type="molecule type" value="Genomic_DNA"/>
</dbReference>
<protein>
    <submittedName>
        <fullName evidence="2">Uncharacterized protein</fullName>
    </submittedName>
</protein>
<dbReference type="OrthoDB" id="6377591at2759"/>
<evidence type="ECO:0000313" key="2">
    <source>
        <dbReference type="EMBL" id="MPC80866.1"/>
    </source>
</evidence>
<keyword evidence="3" id="KW-1185">Reference proteome</keyword>
<comment type="caution">
    <text evidence="2">The sequence shown here is derived from an EMBL/GenBank/DDBJ whole genome shotgun (WGS) entry which is preliminary data.</text>
</comment>